<evidence type="ECO:0000313" key="1">
    <source>
        <dbReference type="EMBL" id="SNT19928.1"/>
    </source>
</evidence>
<dbReference type="EMBL" id="FZOU01000005">
    <property type="protein sequence ID" value="SNT19928.1"/>
    <property type="molecule type" value="Genomic_DNA"/>
</dbReference>
<keyword evidence="2" id="KW-1185">Reference proteome</keyword>
<sequence>MFRRIAMKQDRESKCYDRERFIPQMLYLGFVSLS</sequence>
<dbReference type="Proteomes" id="UP000198356">
    <property type="component" value="Unassembled WGS sequence"/>
</dbReference>
<proteinExistence type="predicted"/>
<name>A0A239KQH0_9BACT</name>
<gene>
    <name evidence="1" type="ORF">SAMN05421770_105107</name>
</gene>
<organism evidence="1 2">
    <name type="scientific">Granulicella rosea</name>
    <dbReference type="NCBI Taxonomy" id="474952"/>
    <lineage>
        <taxon>Bacteria</taxon>
        <taxon>Pseudomonadati</taxon>
        <taxon>Acidobacteriota</taxon>
        <taxon>Terriglobia</taxon>
        <taxon>Terriglobales</taxon>
        <taxon>Acidobacteriaceae</taxon>
        <taxon>Granulicella</taxon>
    </lineage>
</organism>
<dbReference type="AlphaFoldDB" id="A0A239KQH0"/>
<evidence type="ECO:0000313" key="2">
    <source>
        <dbReference type="Proteomes" id="UP000198356"/>
    </source>
</evidence>
<accession>A0A239KQH0</accession>
<reference evidence="1 2" key="1">
    <citation type="submission" date="2017-06" db="EMBL/GenBank/DDBJ databases">
        <authorList>
            <person name="Kim H.J."/>
            <person name="Triplett B.A."/>
        </authorList>
    </citation>
    <scope>NUCLEOTIDE SEQUENCE [LARGE SCALE GENOMIC DNA]</scope>
    <source>
        <strain evidence="1 2">DSM 18704</strain>
    </source>
</reference>
<protein>
    <submittedName>
        <fullName evidence="1">Uncharacterized protein</fullName>
    </submittedName>
</protein>